<dbReference type="InterPro" id="IPR035965">
    <property type="entry name" value="PAS-like_dom_sf"/>
</dbReference>
<dbReference type="SMART" id="SM00387">
    <property type="entry name" value="HATPase_c"/>
    <property type="match status" value="1"/>
</dbReference>
<evidence type="ECO:0000259" key="7">
    <source>
        <dbReference type="PROSITE" id="PS50109"/>
    </source>
</evidence>
<reference evidence="9 10" key="1">
    <citation type="journal article" date="2008" name="Appl. Environ. Microbiol.">
        <title>Genomic insights into Mn(II) oxidation by the marine alphaproteobacterium Aurantimonas sp. strain SI85-9A1.</title>
        <authorList>
            <person name="Dick G.J."/>
            <person name="Podell S."/>
            <person name="Johnson H.A."/>
            <person name="Rivera-Espinoza Y."/>
            <person name="Bernier-Latmani R."/>
            <person name="McCarthy J.K."/>
            <person name="Torpey J.W."/>
            <person name="Clement B.G."/>
            <person name="Gaasterland T."/>
            <person name="Tebo B.M."/>
        </authorList>
    </citation>
    <scope>NUCLEOTIDE SEQUENCE [LARGE SCALE GENOMIC DNA]</scope>
    <source>
        <strain evidence="9 10">SI85-9A1</strain>
    </source>
</reference>
<dbReference type="CDD" id="cd16922">
    <property type="entry name" value="HATPase_EvgS-ArcB-TorS-like"/>
    <property type="match status" value="1"/>
</dbReference>
<dbReference type="EC" id="2.7.13.3" evidence="2"/>
<feature type="transmembrane region" description="Helical" evidence="6">
    <location>
        <begin position="148"/>
        <end position="165"/>
    </location>
</feature>
<sequence>MPGIRWRRQREKPWFMASLNRRSHYHGRPPPDLELSSTPGGLNVSASSCMTEALDERQTGTPAGGALSLIGERLDVLVPNSVSDAGERRVQALAIGGLIGAGLLAAIASPILALLQSGILAVAAPLIVAGMALAAAAYLSSTGAIDHATWLGGTLVAGLIGWGALFAQSSSAAWLILLAILPAELLIAGRRGLAAALAGSTLVFAACLLAVGPPVFTAGLDPASAALILCYGATLVLRLARRSTNSNAAATTSAAAVAGPSIDDAASLLDAALISLDARGMVTAVSPATLTGIGQERDTVTGRSLVDLVHVGDRVVFLQALADARRTAQVVTAAARLRRGDGTYHPAGLRLRGCAETGAVHVAVAVAANAAGESADLQTALDAANQSSAAKSQFLAAVSHELRTPLNAIIGFSDILDQEFFGGFESDRQKEYVGLIRQSGQHLLSVVNSLLDVSKIEAGRYELVPEAFGLGEAMDLAVDVVREEARRKDLRLDVRPGCRDEEITADRRACHQILLNLLSNALKFTEVGVVTLESRRVGAMVEFSVSDTGIGIAESDIERLGRPFVQVSSGTTRRYQGTGLGLSLVKGLAELHGGDMTIRSQPGVGTMVTVRLPAVYVEGAESTPNLKENVVALSDARTQTNLPPQTLEARRSA</sequence>
<dbReference type="SMART" id="SM00388">
    <property type="entry name" value="HisKA"/>
    <property type="match status" value="1"/>
</dbReference>
<feature type="transmembrane region" description="Helical" evidence="6">
    <location>
        <begin position="119"/>
        <end position="139"/>
    </location>
</feature>
<dbReference type="HOGENOM" id="CLU_000445_89_22_5"/>
<dbReference type="SMART" id="SM00091">
    <property type="entry name" value="PAS"/>
    <property type="match status" value="1"/>
</dbReference>
<comment type="caution">
    <text evidence="9">The sequence shown here is derived from an EMBL/GenBank/DDBJ whole genome shotgun (WGS) entry which is preliminary data.</text>
</comment>
<keyword evidence="10" id="KW-1185">Reference proteome</keyword>
<dbReference type="GO" id="GO:0009927">
    <property type="term" value="F:histidine phosphotransfer kinase activity"/>
    <property type="evidence" value="ECO:0007669"/>
    <property type="project" value="TreeGrafter"/>
</dbReference>
<dbReference type="Proteomes" id="UP000000321">
    <property type="component" value="Unassembled WGS sequence"/>
</dbReference>
<dbReference type="Gene3D" id="3.30.450.20">
    <property type="entry name" value="PAS domain"/>
    <property type="match status" value="1"/>
</dbReference>
<organism evidence="9 10">
    <name type="scientific">Aurantimonas manganoxydans (strain ATCC BAA-1229 / DSM 21871 / SI85-9A1)</name>
    <dbReference type="NCBI Taxonomy" id="287752"/>
    <lineage>
        <taxon>Bacteria</taxon>
        <taxon>Pseudomonadati</taxon>
        <taxon>Pseudomonadota</taxon>
        <taxon>Alphaproteobacteria</taxon>
        <taxon>Hyphomicrobiales</taxon>
        <taxon>Aurantimonadaceae</taxon>
        <taxon>Aurantimonas</taxon>
    </lineage>
</organism>
<keyword evidence="6" id="KW-1133">Transmembrane helix</keyword>
<dbReference type="InterPro" id="IPR003661">
    <property type="entry name" value="HisK_dim/P_dom"/>
</dbReference>
<evidence type="ECO:0000256" key="4">
    <source>
        <dbReference type="ARBA" id="ARBA00022679"/>
    </source>
</evidence>
<dbReference type="Gene3D" id="3.30.565.10">
    <property type="entry name" value="Histidine kinase-like ATPase, C-terminal domain"/>
    <property type="match status" value="1"/>
</dbReference>
<keyword evidence="6" id="KW-0812">Transmembrane</keyword>
<keyword evidence="3" id="KW-0597">Phosphoprotein</keyword>
<evidence type="ECO:0000259" key="8">
    <source>
        <dbReference type="PROSITE" id="PS50112"/>
    </source>
</evidence>
<dbReference type="GO" id="GO:0000155">
    <property type="term" value="F:phosphorelay sensor kinase activity"/>
    <property type="evidence" value="ECO:0007669"/>
    <property type="project" value="InterPro"/>
</dbReference>
<dbReference type="PROSITE" id="PS50112">
    <property type="entry name" value="PAS"/>
    <property type="match status" value="1"/>
</dbReference>
<dbReference type="CDD" id="cd00082">
    <property type="entry name" value="HisKA"/>
    <property type="match status" value="1"/>
</dbReference>
<dbReference type="InterPro" id="IPR000014">
    <property type="entry name" value="PAS"/>
</dbReference>
<dbReference type="GO" id="GO:0005886">
    <property type="term" value="C:plasma membrane"/>
    <property type="evidence" value="ECO:0007669"/>
    <property type="project" value="TreeGrafter"/>
</dbReference>
<dbReference type="SUPFAM" id="SSF55874">
    <property type="entry name" value="ATPase domain of HSP90 chaperone/DNA topoisomerase II/histidine kinase"/>
    <property type="match status" value="1"/>
</dbReference>
<protein>
    <recommendedName>
        <fullName evidence="2">histidine kinase</fullName>
        <ecNumber evidence="2">2.7.13.3</ecNumber>
    </recommendedName>
</protein>
<feature type="domain" description="Histidine kinase" evidence="7">
    <location>
        <begin position="397"/>
        <end position="616"/>
    </location>
</feature>
<dbReference type="BioCyc" id="AURANTIMONAS:SI859A1_01020-MONOMER"/>
<dbReference type="PANTHER" id="PTHR43047:SF63">
    <property type="entry name" value="HISTIDINE KINASE"/>
    <property type="match status" value="1"/>
</dbReference>
<evidence type="ECO:0000256" key="2">
    <source>
        <dbReference type="ARBA" id="ARBA00012438"/>
    </source>
</evidence>
<dbReference type="PANTHER" id="PTHR43047">
    <property type="entry name" value="TWO-COMPONENT HISTIDINE PROTEIN KINASE"/>
    <property type="match status" value="1"/>
</dbReference>
<dbReference type="GO" id="GO:0006355">
    <property type="term" value="P:regulation of DNA-templated transcription"/>
    <property type="evidence" value="ECO:0007669"/>
    <property type="project" value="InterPro"/>
</dbReference>
<feature type="transmembrane region" description="Helical" evidence="6">
    <location>
        <begin position="171"/>
        <end position="188"/>
    </location>
</feature>
<dbReference type="PRINTS" id="PR00344">
    <property type="entry name" value="BCTRLSENSOR"/>
</dbReference>
<dbReference type="Gene3D" id="1.10.287.130">
    <property type="match status" value="1"/>
</dbReference>
<dbReference type="EMBL" id="AAPJ01000002">
    <property type="protein sequence ID" value="EAS50894.1"/>
    <property type="molecule type" value="Genomic_DNA"/>
</dbReference>
<dbReference type="SUPFAM" id="SSF47384">
    <property type="entry name" value="Homodimeric domain of signal transducing histidine kinase"/>
    <property type="match status" value="1"/>
</dbReference>
<keyword evidence="4" id="KW-0808">Transferase</keyword>
<gene>
    <name evidence="9" type="ORF">SI859A1_01020</name>
</gene>
<proteinExistence type="predicted"/>
<dbReference type="AlphaFoldDB" id="Q1YJH9"/>
<evidence type="ECO:0000256" key="5">
    <source>
        <dbReference type="ARBA" id="ARBA00022777"/>
    </source>
</evidence>
<keyword evidence="5 9" id="KW-0418">Kinase</keyword>
<dbReference type="CDD" id="cd00130">
    <property type="entry name" value="PAS"/>
    <property type="match status" value="1"/>
</dbReference>
<dbReference type="InterPro" id="IPR004358">
    <property type="entry name" value="Sig_transdc_His_kin-like_C"/>
</dbReference>
<dbReference type="InterPro" id="IPR003594">
    <property type="entry name" value="HATPase_dom"/>
</dbReference>
<evidence type="ECO:0000256" key="1">
    <source>
        <dbReference type="ARBA" id="ARBA00000085"/>
    </source>
</evidence>
<dbReference type="InterPro" id="IPR036890">
    <property type="entry name" value="HATPase_C_sf"/>
</dbReference>
<feature type="transmembrane region" description="Helical" evidence="6">
    <location>
        <begin position="92"/>
        <end position="113"/>
    </location>
</feature>
<dbReference type="InterPro" id="IPR036097">
    <property type="entry name" value="HisK_dim/P_sf"/>
</dbReference>
<dbReference type="PROSITE" id="PS50109">
    <property type="entry name" value="HIS_KIN"/>
    <property type="match status" value="1"/>
</dbReference>
<evidence type="ECO:0000313" key="9">
    <source>
        <dbReference type="EMBL" id="EAS50894.1"/>
    </source>
</evidence>
<evidence type="ECO:0000313" key="10">
    <source>
        <dbReference type="Proteomes" id="UP000000321"/>
    </source>
</evidence>
<dbReference type="Pfam" id="PF00989">
    <property type="entry name" value="PAS"/>
    <property type="match status" value="1"/>
</dbReference>
<feature type="transmembrane region" description="Helical" evidence="6">
    <location>
        <begin position="195"/>
        <end position="216"/>
    </location>
</feature>
<dbReference type="InterPro" id="IPR005467">
    <property type="entry name" value="His_kinase_dom"/>
</dbReference>
<keyword evidence="6" id="KW-0472">Membrane</keyword>
<evidence type="ECO:0000256" key="3">
    <source>
        <dbReference type="ARBA" id="ARBA00022553"/>
    </source>
</evidence>
<evidence type="ECO:0000256" key="6">
    <source>
        <dbReference type="SAM" id="Phobius"/>
    </source>
</evidence>
<dbReference type="InterPro" id="IPR013767">
    <property type="entry name" value="PAS_fold"/>
</dbReference>
<name>Q1YJH9_AURMS</name>
<feature type="domain" description="PAS" evidence="8">
    <location>
        <begin position="269"/>
        <end position="328"/>
    </location>
</feature>
<accession>Q1YJH9</accession>
<dbReference type="SUPFAM" id="SSF55785">
    <property type="entry name" value="PYP-like sensor domain (PAS domain)"/>
    <property type="match status" value="1"/>
</dbReference>
<dbReference type="NCBIfam" id="TIGR00229">
    <property type="entry name" value="sensory_box"/>
    <property type="match status" value="1"/>
</dbReference>
<comment type="catalytic activity">
    <reaction evidence="1">
        <text>ATP + protein L-histidine = ADP + protein N-phospho-L-histidine.</text>
        <dbReference type="EC" id="2.7.13.3"/>
    </reaction>
</comment>
<dbReference type="Pfam" id="PF02518">
    <property type="entry name" value="HATPase_c"/>
    <property type="match status" value="1"/>
</dbReference>
<dbReference type="Pfam" id="PF00512">
    <property type="entry name" value="HisKA"/>
    <property type="match status" value="1"/>
</dbReference>